<feature type="chain" id="PRO_5030967391" evidence="1">
    <location>
        <begin position="17"/>
        <end position="97"/>
    </location>
</feature>
<keyword evidence="1" id="KW-0732">Signal</keyword>
<dbReference type="EMBL" id="LR899010">
    <property type="protein sequence ID" value="CAD7082708.1"/>
    <property type="molecule type" value="Genomic_DNA"/>
</dbReference>
<organism evidence="2 3">
    <name type="scientific">Hermetia illucens</name>
    <name type="common">Black soldier fly</name>
    <dbReference type="NCBI Taxonomy" id="343691"/>
    <lineage>
        <taxon>Eukaryota</taxon>
        <taxon>Metazoa</taxon>
        <taxon>Ecdysozoa</taxon>
        <taxon>Arthropoda</taxon>
        <taxon>Hexapoda</taxon>
        <taxon>Insecta</taxon>
        <taxon>Pterygota</taxon>
        <taxon>Neoptera</taxon>
        <taxon>Endopterygota</taxon>
        <taxon>Diptera</taxon>
        <taxon>Brachycera</taxon>
        <taxon>Stratiomyomorpha</taxon>
        <taxon>Stratiomyidae</taxon>
        <taxon>Hermetiinae</taxon>
        <taxon>Hermetia</taxon>
    </lineage>
</organism>
<dbReference type="OrthoDB" id="8036829at2759"/>
<dbReference type="InParanoid" id="A0A7R8UKS9"/>
<name>A0A7R8UKS9_HERIL</name>
<gene>
    <name evidence="2" type="ORF">HERILL_LOCUS5724</name>
</gene>
<evidence type="ECO:0000313" key="3">
    <source>
        <dbReference type="Proteomes" id="UP000594454"/>
    </source>
</evidence>
<evidence type="ECO:0000313" key="2">
    <source>
        <dbReference type="EMBL" id="CAD7082708.1"/>
    </source>
</evidence>
<protein>
    <submittedName>
        <fullName evidence="2">Uncharacterized protein</fullName>
    </submittedName>
</protein>
<feature type="signal peptide" evidence="1">
    <location>
        <begin position="1"/>
        <end position="16"/>
    </location>
</feature>
<dbReference type="Proteomes" id="UP000594454">
    <property type="component" value="Chromosome 2"/>
</dbReference>
<evidence type="ECO:0000256" key="1">
    <source>
        <dbReference type="SAM" id="SignalP"/>
    </source>
</evidence>
<proteinExistence type="predicted"/>
<keyword evidence="3" id="KW-1185">Reference proteome</keyword>
<accession>A0A7R8UKS9</accession>
<dbReference type="AlphaFoldDB" id="A0A7R8UKS9"/>
<reference evidence="2 3" key="1">
    <citation type="submission" date="2020-11" db="EMBL/GenBank/DDBJ databases">
        <authorList>
            <person name="Wallbank WR R."/>
            <person name="Pardo Diaz C."/>
            <person name="Kozak K."/>
            <person name="Martin S."/>
            <person name="Jiggins C."/>
            <person name="Moest M."/>
            <person name="Warren A I."/>
            <person name="Generalovic N T."/>
            <person name="Byers J.R.P. K."/>
            <person name="Montejo-Kovacevich G."/>
            <person name="Yen C E."/>
        </authorList>
    </citation>
    <scope>NUCLEOTIDE SEQUENCE [LARGE SCALE GENOMIC DNA]</scope>
</reference>
<sequence>MFKLVVLFALVAIAAARPGLLVESPLAYAATSVDSGYAYSHSVHTPDYVNQVSVSKPLTTTTVVRSLPAVHAPAAIVSPVLAPAVHTYAAAPLVHAW</sequence>